<dbReference type="KEGG" id="ati:AL072_19130"/>
<dbReference type="Proteomes" id="UP000069935">
    <property type="component" value="Chromosome 2"/>
</dbReference>
<organism evidence="1 2">
    <name type="scientific">Azospirillum thiophilum</name>
    <dbReference type="NCBI Taxonomy" id="528244"/>
    <lineage>
        <taxon>Bacteria</taxon>
        <taxon>Pseudomonadati</taxon>
        <taxon>Pseudomonadota</taxon>
        <taxon>Alphaproteobacteria</taxon>
        <taxon>Rhodospirillales</taxon>
        <taxon>Azospirillaceae</taxon>
        <taxon>Azospirillum</taxon>
    </lineage>
</organism>
<dbReference type="Pfam" id="PF12915">
    <property type="entry name" value="DUF3833"/>
    <property type="match status" value="1"/>
</dbReference>
<dbReference type="InterPro" id="IPR024409">
    <property type="entry name" value="DUF3833"/>
</dbReference>
<reference evidence="2" key="1">
    <citation type="submission" date="2015-08" db="EMBL/GenBank/DDBJ databases">
        <title>Complete Genome Sequence of Azospirillum thiophilum BV-S.</title>
        <authorList>
            <person name="Fomenkov A."/>
            <person name="Vincze T."/>
            <person name="Grabovich M."/>
            <person name="Dubinina G."/>
            <person name="Orlova M."/>
            <person name="Belousova E."/>
            <person name="Roberts R.J."/>
        </authorList>
    </citation>
    <scope>NUCLEOTIDE SEQUENCE [LARGE SCALE GENOMIC DNA]</scope>
    <source>
        <strain evidence="2">BV-S</strain>
    </source>
</reference>
<keyword evidence="2" id="KW-1185">Reference proteome</keyword>
<name>A0AAC8ZVC4_9PROT</name>
<evidence type="ECO:0008006" key="3">
    <source>
        <dbReference type="Google" id="ProtNLM"/>
    </source>
</evidence>
<dbReference type="AlphaFoldDB" id="A0AAC8ZVC4"/>
<reference evidence="1 2" key="2">
    <citation type="journal article" date="2016" name="Genome Announc.">
        <title>Complete Genome Sequence of a Strain of Azospirillum thiophilum Isolated from a Sulfide Spring.</title>
        <authorList>
            <person name="Fomenkov A."/>
            <person name="Vincze T."/>
            <person name="Grabovich M."/>
            <person name="Anton B.P."/>
            <person name="Dubinina G."/>
            <person name="Orlova M."/>
            <person name="Belousova E."/>
            <person name="Roberts R.J."/>
        </authorList>
    </citation>
    <scope>NUCLEOTIDE SEQUENCE [LARGE SCALE GENOMIC DNA]</scope>
    <source>
        <strain evidence="1 2">BV-S</strain>
    </source>
</reference>
<gene>
    <name evidence="1" type="ORF">AL072_19130</name>
</gene>
<evidence type="ECO:0000313" key="1">
    <source>
        <dbReference type="EMBL" id="ALG73237.1"/>
    </source>
</evidence>
<proteinExistence type="predicted"/>
<protein>
    <recommendedName>
        <fullName evidence="3">Lipoprotein</fullName>
    </recommendedName>
</protein>
<dbReference type="EMBL" id="CP012402">
    <property type="protein sequence ID" value="ALG73237.1"/>
    <property type="molecule type" value="Genomic_DNA"/>
</dbReference>
<accession>A0AAC8ZVC4</accession>
<evidence type="ECO:0000313" key="2">
    <source>
        <dbReference type="Proteomes" id="UP000069935"/>
    </source>
</evidence>
<sequence>MKVEDFAGTTPELRIERYFAGRTHAWGVFEDRFGTLRRSFTVTIDGTWDERELTLDEHFLYSDGETDRRVWHIVKSGDGRYEGRADDVYGTAVGRSAGNALNWNYELSMKVGDDRWRVRFDDWMWLQPGEALVNRANVYRWGVWIGTVSLFFLPEGRLAAIPQAATPPAIPAVPPPAAAE</sequence>